<organism evidence="1 2">
    <name type="scientific">Cyclotella cryptica</name>
    <dbReference type="NCBI Taxonomy" id="29204"/>
    <lineage>
        <taxon>Eukaryota</taxon>
        <taxon>Sar</taxon>
        <taxon>Stramenopiles</taxon>
        <taxon>Ochrophyta</taxon>
        <taxon>Bacillariophyta</taxon>
        <taxon>Coscinodiscophyceae</taxon>
        <taxon>Thalassiosirophycidae</taxon>
        <taxon>Stephanodiscales</taxon>
        <taxon>Stephanodiscaceae</taxon>
        <taxon>Cyclotella</taxon>
    </lineage>
</organism>
<keyword evidence="2" id="KW-1185">Reference proteome</keyword>
<evidence type="ECO:0000313" key="2">
    <source>
        <dbReference type="Proteomes" id="UP001516023"/>
    </source>
</evidence>
<protein>
    <submittedName>
        <fullName evidence="1">Uncharacterized protein</fullName>
    </submittedName>
</protein>
<reference evidence="1 2" key="1">
    <citation type="journal article" date="2020" name="G3 (Bethesda)">
        <title>Improved Reference Genome for Cyclotella cryptica CCMP332, a Model for Cell Wall Morphogenesis, Salinity Adaptation, and Lipid Production in Diatoms (Bacillariophyta).</title>
        <authorList>
            <person name="Roberts W.R."/>
            <person name="Downey K.M."/>
            <person name="Ruck E.C."/>
            <person name="Traller J.C."/>
            <person name="Alverson A.J."/>
        </authorList>
    </citation>
    <scope>NUCLEOTIDE SEQUENCE [LARGE SCALE GENOMIC DNA]</scope>
    <source>
        <strain evidence="1 2">CCMP332</strain>
    </source>
</reference>
<evidence type="ECO:0000313" key="1">
    <source>
        <dbReference type="EMBL" id="KAL3805789.1"/>
    </source>
</evidence>
<proteinExistence type="predicted"/>
<sequence length="64" mass="7323">MPGTAHDMVCEFILEAAKVGMEVEITGIDRPDVDKVETDRLAKLLLSVADKSKRSKVRWRKYFQ</sequence>
<dbReference type="Proteomes" id="UP001516023">
    <property type="component" value="Unassembled WGS sequence"/>
</dbReference>
<dbReference type="AlphaFoldDB" id="A0ABD3QZT6"/>
<gene>
    <name evidence="1" type="ORF">HJC23_007750</name>
</gene>
<name>A0ABD3QZT6_9STRA</name>
<accession>A0ABD3QZT6</accession>
<comment type="caution">
    <text evidence="1">The sequence shown here is derived from an EMBL/GenBank/DDBJ whole genome shotgun (WGS) entry which is preliminary data.</text>
</comment>
<dbReference type="EMBL" id="JABMIG020000001">
    <property type="protein sequence ID" value="KAL3805789.1"/>
    <property type="molecule type" value="Genomic_DNA"/>
</dbReference>